<keyword evidence="5" id="KW-0812">Transmembrane</keyword>
<keyword evidence="5" id="KW-0472">Membrane</keyword>
<keyword evidence="8" id="KW-1185">Reference proteome</keyword>
<dbReference type="EC" id="3.1.4.46" evidence="1"/>
<dbReference type="PANTHER" id="PTHR47449">
    <property type="entry name" value="GLYCEROPHOSPHODIESTER PHOSPHODIESTERASE GDPD4"/>
    <property type="match status" value="1"/>
</dbReference>
<dbReference type="CDD" id="cd08556">
    <property type="entry name" value="GDPD"/>
    <property type="match status" value="1"/>
</dbReference>
<name>A0AAD6M0W8_9ROSI</name>
<dbReference type="GO" id="GO:0006071">
    <property type="term" value="P:glycerol metabolic process"/>
    <property type="evidence" value="ECO:0007669"/>
    <property type="project" value="UniProtKB-KW"/>
</dbReference>
<protein>
    <recommendedName>
        <fullName evidence="1">glycerophosphodiester phosphodiesterase</fullName>
        <ecNumber evidence="1">3.1.4.46</ecNumber>
    </recommendedName>
</protein>
<dbReference type="SUPFAM" id="SSF51695">
    <property type="entry name" value="PLC-like phosphodiesterases"/>
    <property type="match status" value="1"/>
</dbReference>
<dbReference type="GO" id="GO:0006629">
    <property type="term" value="P:lipid metabolic process"/>
    <property type="evidence" value="ECO:0007669"/>
    <property type="project" value="InterPro"/>
</dbReference>
<feature type="domain" description="GP-PDE" evidence="6">
    <location>
        <begin position="84"/>
        <end position="420"/>
    </location>
</feature>
<evidence type="ECO:0000259" key="6">
    <source>
        <dbReference type="PROSITE" id="PS51704"/>
    </source>
</evidence>
<evidence type="ECO:0000256" key="5">
    <source>
        <dbReference type="SAM" id="Phobius"/>
    </source>
</evidence>
<sequence>MAISTRLGGGEGRRHQPSLLQRHQGRWRNNRFPKLKFSGSRKSFRYIIIILAFIALLPPIFFHFKLRRLHQTQLKKCGWLNDPPLVCAHGGDSINAFPNTIAAYHLALRSKVDCLEIDVSRSKDGVLFALHDRDLQRISGNSSSKVGHLSMKEIKELAVHHQSAQDFHNHTVPTIEDALMLVSSSVRQVILDAKVGPPSYEKGLAKDILAVVHLDLPRIPLTQSNHENYLKPPIWVERLQCQNCLIWAKSDNLARDVIKTKVECHDKDKTLEEIKLGLVLLPGSFCFLGSLVHFIKRNVHLALRSTRAYLAFGNRSPTWWPTGVKIHKILKGKNQGGHVGYIVMVDPDTGIKTKLLRMKGAGVVGVHHPLIDEKLVAILHRRNKKAYAWTVDDADSMQKMLFEHVDAVVTNNPNLLQQLMQDIRTECREEGFSLPRR</sequence>
<dbReference type="InterPro" id="IPR044236">
    <property type="entry name" value="GDPD4"/>
</dbReference>
<dbReference type="GO" id="GO:0008889">
    <property type="term" value="F:glycerophosphodiester phosphodiesterase activity"/>
    <property type="evidence" value="ECO:0007669"/>
    <property type="project" value="UniProtKB-EC"/>
</dbReference>
<reference evidence="7" key="1">
    <citation type="journal article" date="2023" name="Mol. Ecol. Resour.">
        <title>Chromosome-level genome assembly of a triploid poplar Populus alba 'Berolinensis'.</title>
        <authorList>
            <person name="Chen S."/>
            <person name="Yu Y."/>
            <person name="Wang X."/>
            <person name="Wang S."/>
            <person name="Zhang T."/>
            <person name="Zhou Y."/>
            <person name="He R."/>
            <person name="Meng N."/>
            <person name="Wang Y."/>
            <person name="Liu W."/>
            <person name="Liu Z."/>
            <person name="Liu J."/>
            <person name="Guo Q."/>
            <person name="Huang H."/>
            <person name="Sederoff R.R."/>
            <person name="Wang G."/>
            <person name="Qu G."/>
            <person name="Chen S."/>
        </authorList>
    </citation>
    <scope>NUCLEOTIDE SEQUENCE</scope>
    <source>
        <strain evidence="7">SC-2020</strain>
    </source>
</reference>
<dbReference type="AlphaFoldDB" id="A0AAD6M0W8"/>
<comment type="caution">
    <text evidence="7">The sequence shown here is derived from an EMBL/GenBank/DDBJ whole genome shotgun (WGS) entry which is preliminary data.</text>
</comment>
<keyword evidence="2" id="KW-0319">Glycerol metabolism</keyword>
<evidence type="ECO:0000256" key="3">
    <source>
        <dbReference type="ARBA" id="ARBA00047512"/>
    </source>
</evidence>
<dbReference type="InterPro" id="IPR017946">
    <property type="entry name" value="PLC-like_Pdiesterase_TIM-brl"/>
</dbReference>
<dbReference type="Gene3D" id="3.20.20.190">
    <property type="entry name" value="Phosphatidylinositol (PI) phosphodiesterase"/>
    <property type="match status" value="2"/>
</dbReference>
<organism evidence="7 8">
    <name type="scientific">Populus alba x Populus x berolinensis</name>
    <dbReference type="NCBI Taxonomy" id="444605"/>
    <lineage>
        <taxon>Eukaryota</taxon>
        <taxon>Viridiplantae</taxon>
        <taxon>Streptophyta</taxon>
        <taxon>Embryophyta</taxon>
        <taxon>Tracheophyta</taxon>
        <taxon>Spermatophyta</taxon>
        <taxon>Magnoliopsida</taxon>
        <taxon>eudicotyledons</taxon>
        <taxon>Gunneridae</taxon>
        <taxon>Pentapetalae</taxon>
        <taxon>rosids</taxon>
        <taxon>fabids</taxon>
        <taxon>Malpighiales</taxon>
        <taxon>Salicaceae</taxon>
        <taxon>Saliceae</taxon>
        <taxon>Populus</taxon>
    </lineage>
</organism>
<keyword evidence="5" id="KW-1133">Transmembrane helix</keyword>
<dbReference type="InterPro" id="IPR030395">
    <property type="entry name" value="GP_PDE_dom"/>
</dbReference>
<evidence type="ECO:0000256" key="4">
    <source>
        <dbReference type="SAM" id="MobiDB-lite"/>
    </source>
</evidence>
<evidence type="ECO:0000256" key="2">
    <source>
        <dbReference type="ARBA" id="ARBA00022798"/>
    </source>
</evidence>
<dbReference type="PANTHER" id="PTHR47449:SF2">
    <property type="entry name" value="GLYCEROPHOSPHODIESTER PHOSPHODIESTERASE GDPD4"/>
    <property type="match status" value="1"/>
</dbReference>
<feature type="region of interest" description="Disordered" evidence="4">
    <location>
        <begin position="1"/>
        <end position="23"/>
    </location>
</feature>
<proteinExistence type="predicted"/>
<accession>A0AAD6M0W8</accession>
<comment type="catalytic activity">
    <reaction evidence="3">
        <text>a sn-glycero-3-phosphodiester + H2O = an alcohol + sn-glycerol 3-phosphate + H(+)</text>
        <dbReference type="Rhea" id="RHEA:12969"/>
        <dbReference type="ChEBI" id="CHEBI:15377"/>
        <dbReference type="ChEBI" id="CHEBI:15378"/>
        <dbReference type="ChEBI" id="CHEBI:30879"/>
        <dbReference type="ChEBI" id="CHEBI:57597"/>
        <dbReference type="ChEBI" id="CHEBI:83408"/>
        <dbReference type="EC" id="3.1.4.46"/>
    </reaction>
</comment>
<evidence type="ECO:0000313" key="8">
    <source>
        <dbReference type="Proteomes" id="UP001164929"/>
    </source>
</evidence>
<gene>
    <name evidence="7" type="ORF">NC653_031289</name>
</gene>
<evidence type="ECO:0000313" key="7">
    <source>
        <dbReference type="EMBL" id="KAJ6975392.1"/>
    </source>
</evidence>
<dbReference type="EMBL" id="JAQIZT010000013">
    <property type="protein sequence ID" value="KAJ6975392.1"/>
    <property type="molecule type" value="Genomic_DNA"/>
</dbReference>
<dbReference type="Proteomes" id="UP001164929">
    <property type="component" value="Chromosome 13"/>
</dbReference>
<dbReference type="PROSITE" id="PS51704">
    <property type="entry name" value="GP_PDE"/>
    <property type="match status" value="1"/>
</dbReference>
<dbReference type="Pfam" id="PF03009">
    <property type="entry name" value="GDPD"/>
    <property type="match status" value="2"/>
</dbReference>
<evidence type="ECO:0000256" key="1">
    <source>
        <dbReference type="ARBA" id="ARBA00012247"/>
    </source>
</evidence>
<feature type="transmembrane region" description="Helical" evidence="5">
    <location>
        <begin position="276"/>
        <end position="295"/>
    </location>
</feature>
<feature type="transmembrane region" description="Helical" evidence="5">
    <location>
        <begin position="44"/>
        <end position="66"/>
    </location>
</feature>